<dbReference type="EMBL" id="MGDD01000350">
    <property type="protein sequence ID" value="OGL41245.1"/>
    <property type="molecule type" value="Genomic_DNA"/>
</dbReference>
<dbReference type="InterPro" id="IPR025524">
    <property type="entry name" value="DUF4412"/>
</dbReference>
<name>A0A1F7RI34_9BACT</name>
<reference evidence="2 3" key="1">
    <citation type="journal article" date="2016" name="Nat. Commun.">
        <title>Thousands of microbial genomes shed light on interconnected biogeochemical processes in an aquifer system.</title>
        <authorList>
            <person name="Anantharaman K."/>
            <person name="Brown C.T."/>
            <person name="Hug L.A."/>
            <person name="Sharon I."/>
            <person name="Castelle C.J."/>
            <person name="Probst A.J."/>
            <person name="Thomas B.C."/>
            <person name="Singh A."/>
            <person name="Wilkins M.J."/>
            <person name="Karaoz U."/>
            <person name="Brodie E.L."/>
            <person name="Williams K.H."/>
            <person name="Hubbard S.S."/>
            <person name="Banfield J.F."/>
        </authorList>
    </citation>
    <scope>NUCLEOTIDE SEQUENCE [LARGE SCALE GENOMIC DNA]</scope>
</reference>
<accession>A0A1F7RI34</accession>
<evidence type="ECO:0000313" key="3">
    <source>
        <dbReference type="Proteomes" id="UP000179266"/>
    </source>
</evidence>
<gene>
    <name evidence="2" type="ORF">A2161_22410</name>
</gene>
<dbReference type="AlphaFoldDB" id="A0A1F7RI34"/>
<dbReference type="Proteomes" id="UP000179266">
    <property type="component" value="Unassembled WGS sequence"/>
</dbReference>
<evidence type="ECO:0000259" key="1">
    <source>
        <dbReference type="Pfam" id="PF14371"/>
    </source>
</evidence>
<proteinExistence type="predicted"/>
<sequence>MKNVAVFITVTLIVFMFLPYASYGEDFYLKQKSTTTGMMDQPSQVSYQEIWVTKDKIKSVDTGNNQEFILRLDTGKVCMISPKSKIYTEFEIDKFKEFAKMGMGMLQSQKDNPSTTEVKKTGETQKIGKWNCYQVQVTHTGPVNFSSEMWLTDDLKIKLEDYRHFSSELGVSQMLGDMFEKMKEIKGFPVKQIISMQMNTMNVQTTTEVIDVVIKSIPDTVFDIPEDFKKNDFNMPPAPAKSYSKH</sequence>
<dbReference type="Pfam" id="PF14371">
    <property type="entry name" value="DUF4412"/>
    <property type="match status" value="1"/>
</dbReference>
<organism evidence="2 3">
    <name type="scientific">Candidatus Schekmanbacteria bacterium RBG_13_48_7</name>
    <dbReference type="NCBI Taxonomy" id="1817878"/>
    <lineage>
        <taxon>Bacteria</taxon>
        <taxon>Candidatus Schekmaniibacteriota</taxon>
    </lineage>
</organism>
<comment type="caution">
    <text evidence="2">The sequence shown here is derived from an EMBL/GenBank/DDBJ whole genome shotgun (WGS) entry which is preliminary data.</text>
</comment>
<evidence type="ECO:0000313" key="2">
    <source>
        <dbReference type="EMBL" id="OGL41245.1"/>
    </source>
</evidence>
<protein>
    <recommendedName>
        <fullName evidence="1">DUF4412 domain-containing protein</fullName>
    </recommendedName>
</protein>
<feature type="domain" description="DUF4412" evidence="1">
    <location>
        <begin position="73"/>
        <end position="228"/>
    </location>
</feature>